<dbReference type="AlphaFoldDB" id="A0AAE3Q9K8"/>
<evidence type="ECO:0000256" key="4">
    <source>
        <dbReference type="ARBA" id="ARBA00022679"/>
    </source>
</evidence>
<keyword evidence="7" id="KW-0067">ATP-binding</keyword>
<comment type="caution">
    <text evidence="9">The sequence shown here is derived from an EMBL/GenBank/DDBJ whole genome shotgun (WGS) entry which is preliminary data.</text>
</comment>
<keyword evidence="4" id="KW-0808">Transferase</keyword>
<protein>
    <recommendedName>
        <fullName evidence="2">histidine kinase</fullName>
        <ecNumber evidence="2">2.7.13.3</ecNumber>
    </recommendedName>
</protein>
<dbReference type="GO" id="GO:0005524">
    <property type="term" value="F:ATP binding"/>
    <property type="evidence" value="ECO:0007669"/>
    <property type="project" value="UniProtKB-KW"/>
</dbReference>
<dbReference type="RefSeq" id="WP_311785006.1">
    <property type="nucleotide sequence ID" value="NZ_JALDYY010000001.1"/>
</dbReference>
<sequence length="317" mass="35499">MERALYGAGISIVFQSADLLIRHSENLPDHLKALLVLGKDDTCLFGELDGIRVMQAKQAVLANGETALIEVECETDDGTRTYEMRIERTEEEGIYGILSIIIEVTDTRHRERVLKTLLRELSHRTKNLLAIIQGIATQTARYTPSLDDFLTKFRGRLQSLSNSQDLVTDSSWRGAFLFDLAQRQFAPYWPEGEPPLRLKGINAHLTPNATVHLGLALHELVVNSASHGAIAYGMPSISLECRLATLGDRKAIEIVWIERLPQSSDELSFGEHNFGRTVLERVVPTSMNGVASFNVTPDLIEYRLTIPDSEYEILKSR</sequence>
<evidence type="ECO:0000259" key="8">
    <source>
        <dbReference type="SMART" id="SM00911"/>
    </source>
</evidence>
<keyword evidence="3" id="KW-0597">Phosphoprotein</keyword>
<dbReference type="InterPro" id="IPR011102">
    <property type="entry name" value="Sig_transdc_His_kinase_HWE"/>
</dbReference>
<evidence type="ECO:0000256" key="5">
    <source>
        <dbReference type="ARBA" id="ARBA00022741"/>
    </source>
</evidence>
<feature type="domain" description="Signal transduction histidine kinase HWE region" evidence="8">
    <location>
        <begin position="120"/>
        <end position="202"/>
    </location>
</feature>
<keyword evidence="5" id="KW-0547">Nucleotide-binding</keyword>
<evidence type="ECO:0000256" key="2">
    <source>
        <dbReference type="ARBA" id="ARBA00012438"/>
    </source>
</evidence>
<dbReference type="PANTHER" id="PTHR41523">
    <property type="entry name" value="TWO-COMPONENT SYSTEM SENSOR PROTEIN"/>
    <property type="match status" value="1"/>
</dbReference>
<keyword evidence="10" id="KW-1185">Reference proteome</keyword>
<dbReference type="Proteomes" id="UP001161580">
    <property type="component" value="Unassembled WGS sequence"/>
</dbReference>
<dbReference type="Pfam" id="PF07536">
    <property type="entry name" value="HWE_HK"/>
    <property type="match status" value="1"/>
</dbReference>
<name>A0AAE3Q9K8_9HYPH</name>
<evidence type="ECO:0000313" key="9">
    <source>
        <dbReference type="EMBL" id="MDI7920845.1"/>
    </source>
</evidence>
<dbReference type="GO" id="GO:0004673">
    <property type="term" value="F:protein histidine kinase activity"/>
    <property type="evidence" value="ECO:0007669"/>
    <property type="project" value="UniProtKB-EC"/>
</dbReference>
<evidence type="ECO:0000256" key="6">
    <source>
        <dbReference type="ARBA" id="ARBA00022777"/>
    </source>
</evidence>
<evidence type="ECO:0000256" key="1">
    <source>
        <dbReference type="ARBA" id="ARBA00000085"/>
    </source>
</evidence>
<gene>
    <name evidence="9" type="ORF">MRS75_01960</name>
</gene>
<organism evidence="9 10">
    <name type="scientific">Ferirhizobium litorale</name>
    <dbReference type="NCBI Taxonomy" id="2927786"/>
    <lineage>
        <taxon>Bacteria</taxon>
        <taxon>Pseudomonadati</taxon>
        <taxon>Pseudomonadota</taxon>
        <taxon>Alphaproteobacteria</taxon>
        <taxon>Hyphomicrobiales</taxon>
        <taxon>Rhizobiaceae</taxon>
        <taxon>Ferirhizobium</taxon>
    </lineage>
</organism>
<evidence type="ECO:0000313" key="10">
    <source>
        <dbReference type="Proteomes" id="UP001161580"/>
    </source>
</evidence>
<evidence type="ECO:0000256" key="3">
    <source>
        <dbReference type="ARBA" id="ARBA00022553"/>
    </source>
</evidence>
<dbReference type="SMART" id="SM00911">
    <property type="entry name" value="HWE_HK"/>
    <property type="match status" value="1"/>
</dbReference>
<comment type="catalytic activity">
    <reaction evidence="1">
        <text>ATP + protein L-histidine = ADP + protein N-phospho-L-histidine.</text>
        <dbReference type="EC" id="2.7.13.3"/>
    </reaction>
</comment>
<proteinExistence type="predicted"/>
<dbReference type="PANTHER" id="PTHR41523:SF7">
    <property type="entry name" value="HISTIDINE KINASE"/>
    <property type="match status" value="1"/>
</dbReference>
<keyword evidence="6 9" id="KW-0418">Kinase</keyword>
<dbReference type="EMBL" id="JALDYZ010000001">
    <property type="protein sequence ID" value="MDI7920845.1"/>
    <property type="molecule type" value="Genomic_DNA"/>
</dbReference>
<evidence type="ECO:0000256" key="7">
    <source>
        <dbReference type="ARBA" id="ARBA00022840"/>
    </source>
</evidence>
<reference evidence="9" key="1">
    <citation type="submission" date="2022-03" db="EMBL/GenBank/DDBJ databases">
        <title>Fererhizobium litorale gen. nov., sp. nov., isolated from sandy sediments of the Sea of Japan seashore.</title>
        <authorList>
            <person name="Romanenko L."/>
            <person name="Kurilenko V."/>
            <person name="Otstavnykh N."/>
            <person name="Svetashev V."/>
            <person name="Tekutyeva L."/>
            <person name="Isaeva M."/>
            <person name="Mikhailov V."/>
        </authorList>
    </citation>
    <scope>NUCLEOTIDE SEQUENCE</scope>
    <source>
        <strain evidence="9">KMM 9576</strain>
    </source>
</reference>
<dbReference type="EC" id="2.7.13.3" evidence="2"/>
<accession>A0AAE3Q9K8</accession>